<organism evidence="2 3">
    <name type="scientific">Myceligenerans crystallogenes</name>
    <dbReference type="NCBI Taxonomy" id="316335"/>
    <lineage>
        <taxon>Bacteria</taxon>
        <taxon>Bacillati</taxon>
        <taxon>Actinomycetota</taxon>
        <taxon>Actinomycetes</taxon>
        <taxon>Micrococcales</taxon>
        <taxon>Promicromonosporaceae</taxon>
        <taxon>Myceligenerans</taxon>
    </lineage>
</organism>
<dbReference type="Proteomes" id="UP001501094">
    <property type="component" value="Unassembled WGS sequence"/>
</dbReference>
<protein>
    <submittedName>
        <fullName evidence="2">Uncharacterized protein</fullName>
    </submittedName>
</protein>
<dbReference type="EMBL" id="BAAANL010000004">
    <property type="protein sequence ID" value="GAA1863928.1"/>
    <property type="molecule type" value="Genomic_DNA"/>
</dbReference>
<evidence type="ECO:0000256" key="1">
    <source>
        <dbReference type="SAM" id="MobiDB-lite"/>
    </source>
</evidence>
<evidence type="ECO:0000313" key="3">
    <source>
        <dbReference type="Proteomes" id="UP001501094"/>
    </source>
</evidence>
<evidence type="ECO:0000313" key="2">
    <source>
        <dbReference type="EMBL" id="GAA1863928.1"/>
    </source>
</evidence>
<sequence length="148" mass="16035">MTTPSDNPNAAPALEPGRGATSGAWPRPTATTSTVSMTEVHQIVGHVTRAQIDVTQIDIRAIAGWTGDGRWIRGVQVHIAVADMTSGRTLAADLHLTRCTDRRWAWHGWHWRTGVVPIRCLVKVEPTPEFLAAMANSLAANIIQEPTG</sequence>
<keyword evidence="3" id="KW-1185">Reference proteome</keyword>
<name>A0ABP4ZR47_9MICO</name>
<reference evidence="3" key="1">
    <citation type="journal article" date="2019" name="Int. J. Syst. Evol. Microbiol.">
        <title>The Global Catalogue of Microorganisms (GCM) 10K type strain sequencing project: providing services to taxonomists for standard genome sequencing and annotation.</title>
        <authorList>
            <consortium name="The Broad Institute Genomics Platform"/>
            <consortium name="The Broad Institute Genome Sequencing Center for Infectious Disease"/>
            <person name="Wu L."/>
            <person name="Ma J."/>
        </authorList>
    </citation>
    <scope>NUCLEOTIDE SEQUENCE [LARGE SCALE GENOMIC DNA]</scope>
    <source>
        <strain evidence="3">JCM 14326</strain>
    </source>
</reference>
<comment type="caution">
    <text evidence="2">The sequence shown here is derived from an EMBL/GenBank/DDBJ whole genome shotgun (WGS) entry which is preliminary data.</text>
</comment>
<feature type="region of interest" description="Disordered" evidence="1">
    <location>
        <begin position="1"/>
        <end position="33"/>
    </location>
</feature>
<accession>A0ABP4ZR47</accession>
<gene>
    <name evidence="2" type="ORF">GCM10009751_22450</name>
</gene>
<proteinExistence type="predicted"/>